<keyword evidence="2" id="KW-1185">Reference proteome</keyword>
<name>A0A7R7ELU2_9FIRM</name>
<evidence type="ECO:0000313" key="2">
    <source>
        <dbReference type="Proteomes" id="UP000595897"/>
    </source>
</evidence>
<accession>A0A7R7ELU2</accession>
<dbReference type="AlphaFoldDB" id="A0A7R7ELU2"/>
<dbReference type="KEGG" id="ahb:bsdtb5_22860"/>
<organism evidence="1 2">
    <name type="scientific">Anaeromicropila herbilytica</name>
    <dbReference type="NCBI Taxonomy" id="2785025"/>
    <lineage>
        <taxon>Bacteria</taxon>
        <taxon>Bacillati</taxon>
        <taxon>Bacillota</taxon>
        <taxon>Clostridia</taxon>
        <taxon>Lachnospirales</taxon>
        <taxon>Lachnospiraceae</taxon>
        <taxon>Anaeromicropila</taxon>
    </lineage>
</organism>
<proteinExistence type="predicted"/>
<evidence type="ECO:0000313" key="1">
    <source>
        <dbReference type="EMBL" id="BCN30991.1"/>
    </source>
</evidence>
<dbReference type="RefSeq" id="WP_271712143.1">
    <property type="nucleotide sequence ID" value="NZ_AP024169.1"/>
</dbReference>
<protein>
    <submittedName>
        <fullName evidence="1">Uncharacterized protein</fullName>
    </submittedName>
</protein>
<gene>
    <name evidence="1" type="ORF">bsdtb5_22860</name>
</gene>
<dbReference type="EMBL" id="AP024169">
    <property type="protein sequence ID" value="BCN30991.1"/>
    <property type="molecule type" value="Genomic_DNA"/>
</dbReference>
<sequence length="52" mass="6505">MDIEYRELNKIDLHKDLLKDFNRYQEVTYDWCPMPNGEYILVRNKLREKMLI</sequence>
<reference evidence="1 2" key="1">
    <citation type="submission" date="2020-11" db="EMBL/GenBank/DDBJ databases">
        <title>Draft genome sequencing of a Lachnospiraceae strain isolated from anoxic soil subjected to BSD treatment.</title>
        <authorList>
            <person name="Uek A."/>
            <person name="Tonouchi A."/>
        </authorList>
    </citation>
    <scope>NUCLEOTIDE SEQUENCE [LARGE SCALE GENOMIC DNA]</scope>
    <source>
        <strain evidence="1 2">TB5</strain>
    </source>
</reference>
<dbReference type="Proteomes" id="UP000595897">
    <property type="component" value="Chromosome"/>
</dbReference>